<dbReference type="InterPro" id="IPR013217">
    <property type="entry name" value="Methyltransf_12"/>
</dbReference>
<name>A0ABW1GP43_9ACTN</name>
<evidence type="ECO:0000313" key="4">
    <source>
        <dbReference type="EMBL" id="MFC5915407.1"/>
    </source>
</evidence>
<dbReference type="GO" id="GO:0008168">
    <property type="term" value="F:methyltransferase activity"/>
    <property type="evidence" value="ECO:0007669"/>
    <property type="project" value="UniProtKB-KW"/>
</dbReference>
<dbReference type="EMBL" id="JBHSPU010000016">
    <property type="protein sequence ID" value="MFC5915407.1"/>
    <property type="molecule type" value="Genomic_DNA"/>
</dbReference>
<evidence type="ECO:0000313" key="5">
    <source>
        <dbReference type="Proteomes" id="UP001596200"/>
    </source>
</evidence>
<dbReference type="Gene3D" id="3.40.50.150">
    <property type="entry name" value="Vaccinia Virus protein VP39"/>
    <property type="match status" value="1"/>
</dbReference>
<organism evidence="4 5">
    <name type="scientific">Streptomyces pulveraceus</name>
    <dbReference type="NCBI Taxonomy" id="68258"/>
    <lineage>
        <taxon>Bacteria</taxon>
        <taxon>Bacillati</taxon>
        <taxon>Actinomycetota</taxon>
        <taxon>Actinomycetes</taxon>
        <taxon>Kitasatosporales</taxon>
        <taxon>Streptomycetaceae</taxon>
        <taxon>Streptomyces</taxon>
    </lineage>
</organism>
<dbReference type="InterPro" id="IPR051052">
    <property type="entry name" value="Diverse_substrate_MTase"/>
</dbReference>
<keyword evidence="1 4" id="KW-0489">Methyltransferase</keyword>
<evidence type="ECO:0000256" key="2">
    <source>
        <dbReference type="ARBA" id="ARBA00022679"/>
    </source>
</evidence>
<dbReference type="SUPFAM" id="SSF53335">
    <property type="entry name" value="S-adenosyl-L-methionine-dependent methyltransferases"/>
    <property type="match status" value="1"/>
</dbReference>
<protein>
    <submittedName>
        <fullName evidence="4">Class I SAM-dependent methyltransferase</fullName>
    </submittedName>
</protein>
<keyword evidence="2" id="KW-0808">Transferase</keyword>
<dbReference type="PANTHER" id="PTHR44942">
    <property type="entry name" value="METHYLTRANSF_11 DOMAIN-CONTAINING PROTEIN"/>
    <property type="match status" value="1"/>
</dbReference>
<evidence type="ECO:0000256" key="1">
    <source>
        <dbReference type="ARBA" id="ARBA00022603"/>
    </source>
</evidence>
<dbReference type="Pfam" id="PF08242">
    <property type="entry name" value="Methyltransf_12"/>
    <property type="match status" value="1"/>
</dbReference>
<proteinExistence type="predicted"/>
<reference evidence="5" key="1">
    <citation type="journal article" date="2019" name="Int. J. Syst. Evol. Microbiol.">
        <title>The Global Catalogue of Microorganisms (GCM) 10K type strain sequencing project: providing services to taxonomists for standard genome sequencing and annotation.</title>
        <authorList>
            <consortium name="The Broad Institute Genomics Platform"/>
            <consortium name="The Broad Institute Genome Sequencing Center for Infectious Disease"/>
            <person name="Wu L."/>
            <person name="Ma J."/>
        </authorList>
    </citation>
    <scope>NUCLEOTIDE SEQUENCE [LARGE SCALE GENOMIC DNA]</scope>
    <source>
        <strain evidence="5">JCM 4147</strain>
    </source>
</reference>
<dbReference type="PANTHER" id="PTHR44942:SF4">
    <property type="entry name" value="METHYLTRANSFERASE TYPE 11 DOMAIN-CONTAINING PROTEIN"/>
    <property type="match status" value="1"/>
</dbReference>
<evidence type="ECO:0000259" key="3">
    <source>
        <dbReference type="Pfam" id="PF08242"/>
    </source>
</evidence>
<comment type="caution">
    <text evidence="4">The sequence shown here is derived from an EMBL/GenBank/DDBJ whole genome shotgun (WGS) entry which is preliminary data.</text>
</comment>
<accession>A0ABW1GP43</accession>
<keyword evidence="5" id="KW-1185">Reference proteome</keyword>
<dbReference type="Proteomes" id="UP001596200">
    <property type="component" value="Unassembled WGS sequence"/>
</dbReference>
<dbReference type="GO" id="GO:0032259">
    <property type="term" value="P:methylation"/>
    <property type="evidence" value="ECO:0007669"/>
    <property type="project" value="UniProtKB-KW"/>
</dbReference>
<feature type="domain" description="Methyltransferase type 12" evidence="3">
    <location>
        <begin position="39"/>
        <end position="125"/>
    </location>
</feature>
<dbReference type="InterPro" id="IPR029063">
    <property type="entry name" value="SAM-dependent_MTases_sf"/>
</dbReference>
<dbReference type="RefSeq" id="WP_344510987.1">
    <property type="nucleotide sequence ID" value="NZ_BAAATU010000019.1"/>
</dbReference>
<dbReference type="CDD" id="cd02440">
    <property type="entry name" value="AdoMet_MTases"/>
    <property type="match status" value="1"/>
</dbReference>
<sequence length="278" mass="30201">MTLFASAAADYARYRPGIPDEAVRLLAETLDGCDRPAVLDLGAGTGQVPAALLPAVPRIARVDLVDQDSDMLRIAAERLRPLHGQTAVVFHAVPAETFSAPVDGYGADLVACARSFHWLDRPTTLGMADRVTSPTATVAVMGDGSLWTHEAHWTAALKTLIRSYLGDGRRAGTTGAYAEPSSRYEDDLAESAFDEVTEHRFPVRRTWTPDQVIGYLRSTSFARPALFDEPVTPPGQARPRHARFEREAHVLLEEYAHGEGLVEDAVFTVLLARRGGVA</sequence>
<gene>
    <name evidence="4" type="ORF">ACFP1B_18565</name>
</gene>